<dbReference type="PROSITE" id="PS50017">
    <property type="entry name" value="DEATH_DOMAIN"/>
    <property type="match status" value="1"/>
</dbReference>
<proteinExistence type="predicted"/>
<dbReference type="InterPro" id="IPR000488">
    <property type="entry name" value="Death_dom"/>
</dbReference>
<organism evidence="3 4">
    <name type="scientific">Actomonas aquatica</name>
    <dbReference type="NCBI Taxonomy" id="2866162"/>
    <lineage>
        <taxon>Bacteria</taxon>
        <taxon>Pseudomonadati</taxon>
        <taxon>Verrucomicrobiota</taxon>
        <taxon>Opitutia</taxon>
        <taxon>Opitutales</taxon>
        <taxon>Opitutaceae</taxon>
        <taxon>Actomonas</taxon>
    </lineage>
</organism>
<feature type="region of interest" description="Disordered" evidence="1">
    <location>
        <begin position="40"/>
        <end position="62"/>
    </location>
</feature>
<protein>
    <submittedName>
        <fullName evidence="3">DUF3160 domain-containing protein</fullName>
    </submittedName>
</protein>
<dbReference type="Pfam" id="PF11369">
    <property type="entry name" value="DUF3160"/>
    <property type="match status" value="2"/>
</dbReference>
<evidence type="ECO:0000256" key="1">
    <source>
        <dbReference type="SAM" id="MobiDB-lite"/>
    </source>
</evidence>
<evidence type="ECO:0000313" key="3">
    <source>
        <dbReference type="EMBL" id="WRQ86867.1"/>
    </source>
</evidence>
<name>A0ABZ1C630_9BACT</name>
<reference evidence="3 4" key="2">
    <citation type="submission" date="2023-12" db="EMBL/GenBank/DDBJ databases">
        <title>Description of an unclassified Opitutus bacterium of Verrucomicrobiota.</title>
        <authorList>
            <person name="Zhang D.-F."/>
        </authorList>
    </citation>
    <scope>NUCLEOTIDE SEQUENCE [LARGE SCALE GENOMIC DNA]</scope>
    <source>
        <strain evidence="3 4">WL0086</strain>
    </source>
</reference>
<evidence type="ECO:0000259" key="2">
    <source>
        <dbReference type="PROSITE" id="PS50017"/>
    </source>
</evidence>
<evidence type="ECO:0000313" key="4">
    <source>
        <dbReference type="Proteomes" id="UP000738431"/>
    </source>
</evidence>
<feature type="domain" description="Death" evidence="2">
    <location>
        <begin position="64"/>
        <end position="119"/>
    </location>
</feature>
<dbReference type="EMBL" id="CP139781">
    <property type="protein sequence ID" value="WRQ86867.1"/>
    <property type="molecule type" value="Genomic_DNA"/>
</dbReference>
<gene>
    <name evidence="3" type="ORF">K1X11_018805</name>
</gene>
<reference evidence="3 4" key="1">
    <citation type="submission" date="2021-08" db="EMBL/GenBank/DDBJ databases">
        <authorList>
            <person name="Zhang D."/>
            <person name="Zhang A."/>
            <person name="Wang L."/>
        </authorList>
    </citation>
    <scope>NUCLEOTIDE SEQUENCE [LARGE SCALE GENOMIC DNA]</scope>
    <source>
        <strain evidence="3 4">WL0086</strain>
    </source>
</reference>
<dbReference type="RefSeq" id="WP_324726024.1">
    <property type="nucleotide sequence ID" value="NZ_CP139781.1"/>
</dbReference>
<sequence>MPPQPKPDRGRGLMPVEREALQQEFWQDLQAWREALPPEQLEALRQRQRTSPDSGTGAGESDYDWKELADRIGLTPADVERLQRDKLMIEDVQLKQIFEAYTEPQGPVFVTSDVLLNAFMVLFEDSMREVELRRAGQLRIALESLVESARKEMASERNAYTAEALRGGWERAQRVVGPAACLLGTDPEFFDEAVRVDIAREVARIRAAAVVALPEWVGPPRPSLQAIDYRSMRPVGLYAGGELLQNYFRAVRWLQTVPLRAEVDEELTAIALLGYAHGRRGQAVFDDFTVWWGRQDDRGLEEASHEFQNLLDGRGPSGAEADWDLKLADRRRWLLRERMDTEAWGRLRNTLQLPDGGEEELAEWEFRVLSGFRLPDALALQGDGKPGAFRPGLVVAAMLGSELAWRELDRRGDVGRDDEFVAAGRAEWRPEDLRKAYPPSLYDDYLEVLAALVELAEPDAPEFMRGEAWAAKSNQTLLAGWAQMRHAATLQAKESALYFGMVMVPPGFVEPNPTFHHRFANLVARVLSELEKEKVFEPSVAVEVDRLRQAADAFEALGLHREGATAADFEALSEEQQRDYQAAMHAGSEEVFFGVMVLGTEDDSPVGFAKAHADYLQLLRQKADDLEAGRVAPPEGDGALEGRWRSLERLTRQLEAMVHKQLRGQAWTPEEERLLRGFGEAMGGVMGYDGNSWLTPRDDAPRWTAVLNDPAFDRVLAVGTGRPRLIHVLYPWNGHEVLCQGAVMSYYEYAARERLTDGEWLELLDSKYAPALPEWVEPILVR</sequence>
<accession>A0ABZ1C630</accession>
<keyword evidence="4" id="KW-1185">Reference proteome</keyword>
<dbReference type="Proteomes" id="UP000738431">
    <property type="component" value="Chromosome"/>
</dbReference>
<dbReference type="InterPro" id="IPR022601">
    <property type="entry name" value="DUF3160"/>
</dbReference>
<dbReference type="SMART" id="SM01325">
    <property type="entry name" value="DUF3160"/>
    <property type="match status" value="1"/>
</dbReference>